<proteinExistence type="predicted"/>
<protein>
    <recommendedName>
        <fullName evidence="4">Terminase small subunit</fullName>
    </recommendedName>
</protein>
<evidence type="ECO:0000313" key="2">
    <source>
        <dbReference type="EMBL" id="BBX09482.1"/>
    </source>
</evidence>
<name>A0AAD1MCI2_9MYCO</name>
<evidence type="ECO:0000256" key="1">
    <source>
        <dbReference type="SAM" id="MobiDB-lite"/>
    </source>
</evidence>
<accession>A0AAD1MCI2</accession>
<dbReference type="InterPro" id="IPR057972">
    <property type="entry name" value="Terminase_7"/>
</dbReference>
<evidence type="ECO:0000313" key="3">
    <source>
        <dbReference type="Proteomes" id="UP000467327"/>
    </source>
</evidence>
<gene>
    <name evidence="2" type="ORF">MAIC_42850</name>
</gene>
<sequence>MGTRGPIGKRDEELVRRNKKDTETDTISMIGPVEIPELGDVSCDGETHPLVIEIYESIKKSAAVKYYEPTDWTYAKLALLALNEELVGWAVDKNGNRYKKTIGAMKLTAINQMLSALLLTEGDRRRVRLEVERASTAPTGGKVLDVTDVLKQRLAAANAAKGE</sequence>
<dbReference type="Proteomes" id="UP000467327">
    <property type="component" value="Chromosome"/>
</dbReference>
<dbReference type="KEGG" id="maic:MAIC_42850"/>
<dbReference type="AlphaFoldDB" id="A0AAD1MCI2"/>
<dbReference type="EMBL" id="AP022561">
    <property type="protein sequence ID" value="BBX09482.1"/>
    <property type="molecule type" value="Genomic_DNA"/>
</dbReference>
<reference evidence="2 3" key="1">
    <citation type="journal article" date="2019" name="Emerg. Microbes Infect.">
        <title>Comprehensive subspecies identification of 175 nontuberculous mycobacteria species based on 7547 genomic profiles.</title>
        <authorList>
            <person name="Matsumoto Y."/>
            <person name="Kinjo T."/>
            <person name="Motooka D."/>
            <person name="Nabeya D."/>
            <person name="Jung N."/>
            <person name="Uechi K."/>
            <person name="Horii T."/>
            <person name="Iida T."/>
            <person name="Fujita J."/>
            <person name="Nakamura S."/>
        </authorList>
    </citation>
    <scope>NUCLEOTIDE SEQUENCE [LARGE SCALE GENOMIC DNA]</scope>
    <source>
        <strain evidence="2 3">JCM 6376</strain>
    </source>
</reference>
<organism evidence="2 3">
    <name type="scientific">Mycolicibacterium aichiense</name>
    <dbReference type="NCBI Taxonomy" id="1799"/>
    <lineage>
        <taxon>Bacteria</taxon>
        <taxon>Bacillati</taxon>
        <taxon>Actinomycetota</taxon>
        <taxon>Actinomycetes</taxon>
        <taxon>Mycobacteriales</taxon>
        <taxon>Mycobacteriaceae</taxon>
        <taxon>Mycolicibacterium</taxon>
    </lineage>
</organism>
<evidence type="ECO:0008006" key="4">
    <source>
        <dbReference type="Google" id="ProtNLM"/>
    </source>
</evidence>
<keyword evidence="3" id="KW-1185">Reference proteome</keyword>
<feature type="compositionally biased region" description="Basic and acidic residues" evidence="1">
    <location>
        <begin position="8"/>
        <end position="22"/>
    </location>
</feature>
<dbReference type="Pfam" id="PF25673">
    <property type="entry name" value="Terminase_7"/>
    <property type="match status" value="1"/>
</dbReference>
<feature type="region of interest" description="Disordered" evidence="1">
    <location>
        <begin position="1"/>
        <end position="22"/>
    </location>
</feature>